<evidence type="ECO:0000256" key="2">
    <source>
        <dbReference type="ARBA" id="ARBA00023015"/>
    </source>
</evidence>
<dbReference type="EMBL" id="LFQK01000034">
    <property type="protein sequence ID" value="KNH24382.1"/>
    <property type="molecule type" value="Genomic_DNA"/>
</dbReference>
<comment type="similarity">
    <text evidence="1">Belongs to the LysR transcriptional regulatory family.</text>
</comment>
<dbReference type="PATRIC" id="fig|317.197.peg.3401"/>
<dbReference type="GO" id="GO:0003677">
    <property type="term" value="F:DNA binding"/>
    <property type="evidence" value="ECO:0007669"/>
    <property type="project" value="UniProtKB-KW"/>
</dbReference>
<dbReference type="Gene3D" id="3.40.190.10">
    <property type="entry name" value="Periplasmic binding protein-like II"/>
    <property type="match status" value="2"/>
</dbReference>
<dbReference type="Gene3D" id="1.10.10.10">
    <property type="entry name" value="Winged helix-like DNA-binding domain superfamily/Winged helix DNA-binding domain"/>
    <property type="match status" value="1"/>
</dbReference>
<sequence>MLNSNLLRKLDMQDLMVFVAVYEQRSVTEVSETLCVSQSTVSYCLKKLRTSFDDELFINTRNGMWPTHKAATMYSHVLKILKSINICHSGLHSFDPAQKEITFNICAPEYFELLILPNLLKRFIGSSFPVIVNIQKFHRDIPNDELMDGRFDLVICFGPNFHRNTKNLKSQVLLEDDLVCVVDKYFAPPEGEFSLDTFVARQHIFPTPWTSDTNMVDGWLSKWDYTRQIVARANSYVAALNMIPGTDFVLTLPRRIQMLISNEARFSHCKPPTGLPNFTLDMLWNEKPGQDSANNWFREQIVSVCAQDGLL</sequence>
<evidence type="ECO:0000313" key="6">
    <source>
        <dbReference type="EMBL" id="KNH24382.1"/>
    </source>
</evidence>
<dbReference type="InterPro" id="IPR050389">
    <property type="entry name" value="LysR-type_TF"/>
</dbReference>
<organism evidence="6 7">
    <name type="scientific">Pseudomonas syringae</name>
    <dbReference type="NCBI Taxonomy" id="317"/>
    <lineage>
        <taxon>Bacteria</taxon>
        <taxon>Pseudomonadati</taxon>
        <taxon>Pseudomonadota</taxon>
        <taxon>Gammaproteobacteria</taxon>
        <taxon>Pseudomonadales</taxon>
        <taxon>Pseudomonadaceae</taxon>
        <taxon>Pseudomonas</taxon>
    </lineage>
</organism>
<dbReference type="InterPro" id="IPR036390">
    <property type="entry name" value="WH_DNA-bd_sf"/>
</dbReference>
<dbReference type="InterPro" id="IPR005119">
    <property type="entry name" value="LysR_subst-bd"/>
</dbReference>
<dbReference type="PANTHER" id="PTHR30118">
    <property type="entry name" value="HTH-TYPE TRANSCRIPTIONAL REGULATOR LEUO-RELATED"/>
    <property type="match status" value="1"/>
</dbReference>
<evidence type="ECO:0000256" key="4">
    <source>
        <dbReference type="ARBA" id="ARBA00023163"/>
    </source>
</evidence>
<dbReference type="SUPFAM" id="SSF53850">
    <property type="entry name" value="Periplasmic binding protein-like II"/>
    <property type="match status" value="1"/>
</dbReference>
<dbReference type="GO" id="GO:0003700">
    <property type="term" value="F:DNA-binding transcription factor activity"/>
    <property type="evidence" value="ECO:0007669"/>
    <property type="project" value="InterPro"/>
</dbReference>
<dbReference type="CDD" id="cd08417">
    <property type="entry name" value="PBP2_Nitroaromatics_like"/>
    <property type="match status" value="1"/>
</dbReference>
<keyword evidence="3" id="KW-0238">DNA-binding</keyword>
<gene>
    <name evidence="6" type="ORF">ACS77_19620</name>
</gene>
<dbReference type="Pfam" id="PF00126">
    <property type="entry name" value="HTH_1"/>
    <property type="match status" value="1"/>
</dbReference>
<dbReference type="PROSITE" id="PS50931">
    <property type="entry name" value="HTH_LYSR"/>
    <property type="match status" value="1"/>
</dbReference>
<dbReference type="InterPro" id="IPR037402">
    <property type="entry name" value="YidZ_PBP2"/>
</dbReference>
<proteinExistence type="inferred from homology"/>
<evidence type="ECO:0000256" key="1">
    <source>
        <dbReference type="ARBA" id="ARBA00009437"/>
    </source>
</evidence>
<dbReference type="OrthoDB" id="6997135at2"/>
<keyword evidence="4" id="KW-0804">Transcription</keyword>
<comment type="caution">
    <text evidence="6">The sequence shown here is derived from an EMBL/GenBank/DDBJ whole genome shotgun (WGS) entry which is preliminary data.</text>
</comment>
<evidence type="ECO:0000259" key="5">
    <source>
        <dbReference type="PROSITE" id="PS50931"/>
    </source>
</evidence>
<dbReference type="InterPro" id="IPR036388">
    <property type="entry name" value="WH-like_DNA-bd_sf"/>
</dbReference>
<dbReference type="InterPro" id="IPR000847">
    <property type="entry name" value="LysR_HTH_N"/>
</dbReference>
<dbReference type="Pfam" id="PF03466">
    <property type="entry name" value="LysR_substrate"/>
    <property type="match status" value="1"/>
</dbReference>
<feature type="domain" description="HTH lysR-type" evidence="5">
    <location>
        <begin position="10"/>
        <end position="67"/>
    </location>
</feature>
<name>A0A0L1M7B2_PSESX</name>
<dbReference type="SUPFAM" id="SSF46785">
    <property type="entry name" value="Winged helix' DNA-binding domain"/>
    <property type="match status" value="1"/>
</dbReference>
<dbReference type="PANTHER" id="PTHR30118:SF15">
    <property type="entry name" value="TRANSCRIPTIONAL REGULATORY PROTEIN"/>
    <property type="match status" value="1"/>
</dbReference>
<accession>A0A0L1M7B2</accession>
<keyword evidence="2" id="KW-0805">Transcription regulation</keyword>
<protein>
    <submittedName>
        <fullName evidence="6">LysR family transcriptional regulator</fullName>
    </submittedName>
</protein>
<dbReference type="AlphaFoldDB" id="A0A0L1M7B2"/>
<reference evidence="6 7" key="1">
    <citation type="submission" date="2015-06" db="EMBL/GenBank/DDBJ databases">
        <authorList>
            <person name="Hoefler B.C."/>
            <person name="Straight P.D."/>
        </authorList>
    </citation>
    <scope>NUCLEOTIDE SEQUENCE [LARGE SCALE GENOMIC DNA]</scope>
    <source>
        <strain evidence="6 7">Riq4</strain>
    </source>
</reference>
<evidence type="ECO:0000256" key="3">
    <source>
        <dbReference type="ARBA" id="ARBA00023125"/>
    </source>
</evidence>
<evidence type="ECO:0000313" key="7">
    <source>
        <dbReference type="Proteomes" id="UP000036955"/>
    </source>
</evidence>
<dbReference type="Proteomes" id="UP000036955">
    <property type="component" value="Unassembled WGS sequence"/>
</dbReference>